<evidence type="ECO:0000313" key="2">
    <source>
        <dbReference type="Proteomes" id="UP000225448"/>
    </source>
</evidence>
<accession>A0A1Y0T067</accession>
<evidence type="ECO:0000313" key="1">
    <source>
        <dbReference type="EMBL" id="ARV76878.1"/>
    </source>
</evidence>
<proteinExistence type="predicted"/>
<reference evidence="1 2" key="1">
    <citation type="submission" date="2017-05" db="EMBL/GenBank/DDBJ databases">
        <authorList>
            <person name="Song R."/>
            <person name="Chenine A.L."/>
            <person name="Ruprecht R.M."/>
        </authorList>
    </citation>
    <scope>NUCLEOTIDE SEQUENCE [LARGE SCALE GENOMIC DNA]</scope>
</reference>
<dbReference type="Proteomes" id="UP000225448">
    <property type="component" value="Segment"/>
</dbReference>
<sequence length="131" mass="15258">MSKKQIDLSTLPSVAIPPYDHLNFYSDLPKRTGTGLHFCSYYGLRLYLITGKKESRFLQGSCQYITEQMKYEYVPDLHSQLEEALRLNLSRFPLMVSMLKKAKPEFIWGAFGIRDCEEEWVKIVRKVVSSL</sequence>
<organism evidence="1 2">
    <name type="scientific">Pseudomonas phage Phabio</name>
    <dbReference type="NCBI Taxonomy" id="2006668"/>
    <lineage>
        <taxon>Viruses</taxon>
        <taxon>Duplodnaviria</taxon>
        <taxon>Heunggongvirae</taxon>
        <taxon>Uroviricota</taxon>
        <taxon>Caudoviricetes</taxon>
        <taxon>Chimalliviridae</taxon>
        <taxon>Phabiovirus</taxon>
        <taxon>Phabiovirus phabio</taxon>
    </lineage>
</organism>
<protein>
    <submittedName>
        <fullName evidence="1">Uncharacterized protein</fullName>
    </submittedName>
</protein>
<gene>
    <name evidence="1" type="ORF">PHABIO_247</name>
</gene>
<dbReference type="EMBL" id="MF042360">
    <property type="protein sequence ID" value="ARV76878.1"/>
    <property type="molecule type" value="Genomic_DNA"/>
</dbReference>
<name>A0A1Y0T067_9CAUD</name>
<keyword evidence="2" id="KW-1185">Reference proteome</keyword>